<dbReference type="EMBL" id="JABFAF010278891">
    <property type="protein sequence ID" value="MBA0881204.1"/>
    <property type="molecule type" value="Genomic_DNA"/>
</dbReference>
<sequence>ATRKDAQTTAYIVEEIGVEDVITAIILKEKTITVDEKMMFSLDDMDVLAIQLQSPKPNQDGTTFSKKKKMDDGIEE</sequence>
<gene>
    <name evidence="2" type="ORF">Goshw_019878</name>
</gene>
<feature type="non-terminal residue" evidence="2">
    <location>
        <position position="76"/>
    </location>
</feature>
<keyword evidence="3" id="KW-1185">Reference proteome</keyword>
<protein>
    <submittedName>
        <fullName evidence="2">Uncharacterized protein</fullName>
    </submittedName>
</protein>
<feature type="non-terminal residue" evidence="2">
    <location>
        <position position="1"/>
    </location>
</feature>
<reference evidence="2 3" key="1">
    <citation type="journal article" date="2019" name="Genome Biol. Evol.">
        <title>Insights into the evolution of the New World diploid cottons (Gossypium, subgenus Houzingenia) based on genome sequencing.</title>
        <authorList>
            <person name="Grover C.E."/>
            <person name="Arick M.A. 2nd"/>
            <person name="Thrash A."/>
            <person name="Conover J.L."/>
            <person name="Sanders W.S."/>
            <person name="Peterson D.G."/>
            <person name="Frelichowski J.E."/>
            <person name="Scheffler J.A."/>
            <person name="Scheffler B.E."/>
            <person name="Wendel J.F."/>
        </authorList>
    </citation>
    <scope>NUCLEOTIDE SEQUENCE [LARGE SCALE GENOMIC DNA]</scope>
    <source>
        <strain evidence="2">1</strain>
        <tissue evidence="2">Leaf</tissue>
    </source>
</reference>
<evidence type="ECO:0000313" key="3">
    <source>
        <dbReference type="Proteomes" id="UP000593576"/>
    </source>
</evidence>
<feature type="compositionally biased region" description="Polar residues" evidence="1">
    <location>
        <begin position="53"/>
        <end position="64"/>
    </location>
</feature>
<evidence type="ECO:0000313" key="2">
    <source>
        <dbReference type="EMBL" id="MBA0881204.1"/>
    </source>
</evidence>
<comment type="caution">
    <text evidence="2">The sequence shown here is derived from an EMBL/GenBank/DDBJ whole genome shotgun (WGS) entry which is preliminary data.</text>
</comment>
<feature type="region of interest" description="Disordered" evidence="1">
    <location>
        <begin position="53"/>
        <end position="76"/>
    </location>
</feature>
<proteinExistence type="predicted"/>
<dbReference type="AlphaFoldDB" id="A0A7J9NDC2"/>
<organism evidence="2 3">
    <name type="scientific">Gossypium schwendimanii</name>
    <name type="common">Cotton</name>
    <dbReference type="NCBI Taxonomy" id="34291"/>
    <lineage>
        <taxon>Eukaryota</taxon>
        <taxon>Viridiplantae</taxon>
        <taxon>Streptophyta</taxon>
        <taxon>Embryophyta</taxon>
        <taxon>Tracheophyta</taxon>
        <taxon>Spermatophyta</taxon>
        <taxon>Magnoliopsida</taxon>
        <taxon>eudicotyledons</taxon>
        <taxon>Gunneridae</taxon>
        <taxon>Pentapetalae</taxon>
        <taxon>rosids</taxon>
        <taxon>malvids</taxon>
        <taxon>Malvales</taxon>
        <taxon>Malvaceae</taxon>
        <taxon>Malvoideae</taxon>
        <taxon>Gossypium</taxon>
    </lineage>
</organism>
<accession>A0A7J9NDC2</accession>
<dbReference type="OrthoDB" id="996350at2759"/>
<dbReference type="Proteomes" id="UP000593576">
    <property type="component" value="Unassembled WGS sequence"/>
</dbReference>
<name>A0A7J9NDC2_GOSSC</name>
<evidence type="ECO:0000256" key="1">
    <source>
        <dbReference type="SAM" id="MobiDB-lite"/>
    </source>
</evidence>